<name>A0A6J6E102_9ZZZZ</name>
<proteinExistence type="predicted"/>
<gene>
    <name evidence="1" type="ORF">UFOPK1726_00107</name>
</gene>
<dbReference type="AlphaFoldDB" id="A0A6J6E102"/>
<dbReference type="EMBL" id="CAEZTT010000005">
    <property type="protein sequence ID" value="CAB4567953.1"/>
    <property type="molecule type" value="Genomic_DNA"/>
</dbReference>
<accession>A0A6J6E102</accession>
<evidence type="ECO:0000313" key="1">
    <source>
        <dbReference type="EMBL" id="CAB4567953.1"/>
    </source>
</evidence>
<protein>
    <submittedName>
        <fullName evidence="1">Unannotated protein</fullName>
    </submittedName>
</protein>
<reference evidence="1" key="1">
    <citation type="submission" date="2020-05" db="EMBL/GenBank/DDBJ databases">
        <authorList>
            <person name="Chiriac C."/>
            <person name="Salcher M."/>
            <person name="Ghai R."/>
            <person name="Kavagutti S V."/>
        </authorList>
    </citation>
    <scope>NUCLEOTIDE SEQUENCE</scope>
</reference>
<sequence>MDPKSNSKPITLYYGIETSRLNQILKDLYELSMGFVYEDYEKEARKYIQNSAKILEEPVATTAPKTKRSVSIADTADIIISKPTASRKKKPVITEEAAVESVVISTEDAAEKPVEITPAKTVCKKKKMSHIPHNMIEVWHEEISGQVYLVDRFSNVFTNNLDNPTLIGFVQEDNTIGYLDGYEGW</sequence>
<organism evidence="1">
    <name type="scientific">freshwater metagenome</name>
    <dbReference type="NCBI Taxonomy" id="449393"/>
    <lineage>
        <taxon>unclassified sequences</taxon>
        <taxon>metagenomes</taxon>
        <taxon>ecological metagenomes</taxon>
    </lineage>
</organism>